<name>A0A0C7MKB4_9SACH</name>
<evidence type="ECO:0000256" key="6">
    <source>
        <dbReference type="ARBA" id="ARBA00022970"/>
    </source>
</evidence>
<comment type="subcellular location">
    <subcellularLocation>
        <location evidence="1">Vacuole membrane</location>
        <topology evidence="1">Multi-pass membrane protein</topology>
    </subcellularLocation>
</comment>
<gene>
    <name evidence="11" type="ORF">LALA0_S01e06040g</name>
</gene>
<evidence type="ECO:0000313" key="11">
    <source>
        <dbReference type="EMBL" id="CEP60233.1"/>
    </source>
</evidence>
<feature type="transmembrane region" description="Helical" evidence="9">
    <location>
        <begin position="74"/>
        <end position="100"/>
    </location>
</feature>
<dbReference type="GO" id="GO:0090518">
    <property type="term" value="P:L-arginine transmembrane import into vacuole"/>
    <property type="evidence" value="ECO:0007669"/>
    <property type="project" value="EnsemblFungi"/>
</dbReference>
<keyword evidence="6" id="KW-0029">Amino-acid transport</keyword>
<keyword evidence="5 9" id="KW-0812">Transmembrane</keyword>
<evidence type="ECO:0000256" key="7">
    <source>
        <dbReference type="ARBA" id="ARBA00022989"/>
    </source>
</evidence>
<dbReference type="GeneID" id="34683609"/>
<keyword evidence="8 9" id="KW-0472">Membrane</keyword>
<feature type="transmembrane region" description="Helical" evidence="9">
    <location>
        <begin position="380"/>
        <end position="402"/>
    </location>
</feature>
<proteinExistence type="inferred from homology"/>
<dbReference type="OrthoDB" id="438545at2759"/>
<feature type="transmembrane region" description="Helical" evidence="9">
    <location>
        <begin position="423"/>
        <end position="448"/>
    </location>
</feature>
<organism evidence="11 12">
    <name type="scientific">Lachancea lanzarotensis</name>
    <dbReference type="NCBI Taxonomy" id="1245769"/>
    <lineage>
        <taxon>Eukaryota</taxon>
        <taxon>Fungi</taxon>
        <taxon>Dikarya</taxon>
        <taxon>Ascomycota</taxon>
        <taxon>Saccharomycotina</taxon>
        <taxon>Saccharomycetes</taxon>
        <taxon>Saccharomycetales</taxon>
        <taxon>Saccharomycetaceae</taxon>
        <taxon>Lachancea</taxon>
    </lineage>
</organism>
<keyword evidence="4" id="KW-0926">Vacuole</keyword>
<dbReference type="PANTHER" id="PTHR22950:SF678">
    <property type="entry name" value="VACUOLAR AMINO ACID TRANSPORTER 5-RELATED"/>
    <property type="match status" value="1"/>
</dbReference>
<evidence type="ECO:0000256" key="5">
    <source>
        <dbReference type="ARBA" id="ARBA00022692"/>
    </source>
</evidence>
<feature type="domain" description="Amino acid transporter transmembrane" evidence="10">
    <location>
        <begin position="2"/>
        <end position="437"/>
    </location>
</feature>
<dbReference type="Proteomes" id="UP000054304">
    <property type="component" value="Unassembled WGS sequence"/>
</dbReference>
<evidence type="ECO:0000256" key="3">
    <source>
        <dbReference type="ARBA" id="ARBA00022448"/>
    </source>
</evidence>
<evidence type="ECO:0000313" key="12">
    <source>
        <dbReference type="Proteomes" id="UP000054304"/>
    </source>
</evidence>
<protein>
    <submittedName>
        <fullName evidence="11">LALA0S01e06040g1_1</fullName>
    </submittedName>
</protein>
<dbReference type="GO" id="GO:0005313">
    <property type="term" value="F:L-glutamate transmembrane transporter activity"/>
    <property type="evidence" value="ECO:0007669"/>
    <property type="project" value="EnsemblFungi"/>
</dbReference>
<dbReference type="GO" id="GO:0015194">
    <property type="term" value="F:L-serine transmembrane transporter activity"/>
    <property type="evidence" value="ECO:0007669"/>
    <property type="project" value="EnsemblFungi"/>
</dbReference>
<feature type="transmembrane region" description="Helical" evidence="9">
    <location>
        <begin position="272"/>
        <end position="289"/>
    </location>
</feature>
<dbReference type="Pfam" id="PF01490">
    <property type="entry name" value="Aa_trans"/>
    <property type="match status" value="1"/>
</dbReference>
<dbReference type="GO" id="GO:0090515">
    <property type="term" value="P:L-glutamate transmembrane import into vacuole"/>
    <property type="evidence" value="ECO:0007669"/>
    <property type="project" value="EnsemblFungi"/>
</dbReference>
<dbReference type="GO" id="GO:0000329">
    <property type="term" value="C:fungal-type vacuole membrane"/>
    <property type="evidence" value="ECO:0007669"/>
    <property type="project" value="EnsemblFungi"/>
</dbReference>
<feature type="transmembrane region" description="Helical" evidence="9">
    <location>
        <begin position="33"/>
        <end position="53"/>
    </location>
</feature>
<dbReference type="AlphaFoldDB" id="A0A0C7MKB4"/>
<dbReference type="GO" id="GO:0005290">
    <property type="term" value="F:L-histidine transmembrane transporter activity"/>
    <property type="evidence" value="ECO:0007669"/>
    <property type="project" value="EnsemblFungi"/>
</dbReference>
<keyword evidence="7 9" id="KW-1133">Transmembrane helix</keyword>
<dbReference type="GO" id="GO:0090513">
    <property type="term" value="P:L-histidine transmembrane import into vacuole"/>
    <property type="evidence" value="ECO:0007669"/>
    <property type="project" value="EnsemblFungi"/>
</dbReference>
<feature type="transmembrane region" description="Helical" evidence="9">
    <location>
        <begin position="120"/>
        <end position="140"/>
    </location>
</feature>
<feature type="transmembrane region" description="Helical" evidence="9">
    <location>
        <begin position="356"/>
        <end position="374"/>
    </location>
</feature>
<evidence type="ECO:0000256" key="9">
    <source>
        <dbReference type="SAM" id="Phobius"/>
    </source>
</evidence>
<feature type="transmembrane region" description="Helical" evidence="9">
    <location>
        <begin position="190"/>
        <end position="208"/>
    </location>
</feature>
<evidence type="ECO:0000256" key="1">
    <source>
        <dbReference type="ARBA" id="ARBA00004128"/>
    </source>
</evidence>
<feature type="transmembrane region" description="Helical" evidence="9">
    <location>
        <begin position="152"/>
        <end position="170"/>
    </location>
</feature>
<dbReference type="InterPro" id="IPR013057">
    <property type="entry name" value="AA_transpt_TM"/>
</dbReference>
<dbReference type="GO" id="GO:0061459">
    <property type="term" value="F:L-arginine transmembrane transporter activity"/>
    <property type="evidence" value="ECO:0007669"/>
    <property type="project" value="EnsemblFungi"/>
</dbReference>
<dbReference type="RefSeq" id="XP_022626478.1">
    <property type="nucleotide sequence ID" value="XM_022774374.1"/>
</dbReference>
<dbReference type="STRING" id="1245769.A0A0C7MKB4"/>
<dbReference type="GO" id="GO:0015189">
    <property type="term" value="F:L-lysine transmembrane transporter activity"/>
    <property type="evidence" value="ECO:0007669"/>
    <property type="project" value="EnsemblFungi"/>
</dbReference>
<accession>A0A0C7MKB4</accession>
<dbReference type="GO" id="GO:0090517">
    <property type="term" value="P:L-lysine transmembrane import into vacuole"/>
    <property type="evidence" value="ECO:0007669"/>
    <property type="project" value="EnsemblFungi"/>
</dbReference>
<dbReference type="EMBL" id="LN736360">
    <property type="protein sequence ID" value="CEP60233.1"/>
    <property type="molecule type" value="Genomic_DNA"/>
</dbReference>
<evidence type="ECO:0000259" key="10">
    <source>
        <dbReference type="Pfam" id="PF01490"/>
    </source>
</evidence>
<keyword evidence="3" id="KW-0813">Transport</keyword>
<feature type="transmembrane region" description="Helical" evidence="9">
    <location>
        <begin position="229"/>
        <end position="252"/>
    </location>
</feature>
<comment type="similarity">
    <text evidence="2">Belongs to the amino acid/polyamine transporter 2 family.</text>
</comment>
<dbReference type="GO" id="GO:0090516">
    <property type="term" value="P:L-serine transmembrane import into vacuole"/>
    <property type="evidence" value="ECO:0007669"/>
    <property type="project" value="EnsemblFungi"/>
</dbReference>
<reference evidence="11 12" key="1">
    <citation type="submission" date="2014-12" db="EMBL/GenBank/DDBJ databases">
        <authorList>
            <person name="Neuveglise Cecile"/>
        </authorList>
    </citation>
    <scope>NUCLEOTIDE SEQUENCE [LARGE SCALE GENOMIC DNA]</scope>
    <source>
        <strain evidence="11 12">CBS 12615</strain>
    </source>
</reference>
<dbReference type="GO" id="GO:0005302">
    <property type="term" value="F:L-tyrosine transmembrane transporter activity"/>
    <property type="evidence" value="ECO:0007669"/>
    <property type="project" value="EnsemblFungi"/>
</dbReference>
<sequence>MGSSCSSGVLTLLHTACGAGILAIPFAFKPFGLFFGFLMIFFCGLCSLAGLIIQGRVSKYVESKNASFFALSQVTYPQLSVVFDLAIAVKCFGVGVSYLVVVGDLLPRIFGVFTSHALFLSRNFHITMVMLFIVSPLCFLKKLSSLRYASMIAISSVAYLCGLVLMHFFWPSDEIQDLKGNVSLGVPHGPITALFSCFPIFVFSYTCHHNTFSIINELQNNSVKAIYKMASISVLVAMTLYLAIGGSGYATFGDHVVGNIVTLYPQSPATTIGRIAIALLVMLAFPLQCHPARASIDHMLHFFKPRTGNEAQELETSQLIEPTTEDEREIQAEEGADGGVGSQQQQIALPLEGKRFIMITTSILVLSYLLAVSVTSLARVLAVVGATGSTSISFILPGIFGYKLIGSEYEASQMPASSQRLRFLSLALSLWGVMVLITCLSATLFFGAGH</sequence>
<dbReference type="HOGENOM" id="CLU_009020_1_1_1"/>
<evidence type="ECO:0000256" key="4">
    <source>
        <dbReference type="ARBA" id="ARBA00022554"/>
    </source>
</evidence>
<evidence type="ECO:0000256" key="8">
    <source>
        <dbReference type="ARBA" id="ARBA00023136"/>
    </source>
</evidence>
<dbReference type="GO" id="GO:0090514">
    <property type="term" value="P:L-tyrosine transmembrane import into vacuole"/>
    <property type="evidence" value="ECO:0007669"/>
    <property type="project" value="EnsemblFungi"/>
</dbReference>
<evidence type="ECO:0000256" key="2">
    <source>
        <dbReference type="ARBA" id="ARBA00008066"/>
    </source>
</evidence>
<dbReference type="PANTHER" id="PTHR22950">
    <property type="entry name" value="AMINO ACID TRANSPORTER"/>
    <property type="match status" value="1"/>
</dbReference>
<keyword evidence="12" id="KW-1185">Reference proteome</keyword>